<protein>
    <recommendedName>
        <fullName evidence="12">MRH domain-containing protein</fullName>
    </recommendedName>
</protein>
<keyword evidence="5 10" id="KW-1133">Transmembrane helix</keyword>
<dbReference type="InterPro" id="IPR009011">
    <property type="entry name" value="Man6P_isomerase_rcpt-bd_dom_sf"/>
</dbReference>
<dbReference type="FunCoup" id="W2RQT8">
    <property type="interactions" value="196"/>
</dbReference>
<evidence type="ECO:0000256" key="11">
    <source>
        <dbReference type="SAM" id="SignalP"/>
    </source>
</evidence>
<dbReference type="GO" id="GO:0007034">
    <property type="term" value="P:vacuolar transport"/>
    <property type="evidence" value="ECO:0007669"/>
    <property type="project" value="TreeGrafter"/>
</dbReference>
<feature type="transmembrane region" description="Helical" evidence="10">
    <location>
        <begin position="234"/>
        <end position="255"/>
    </location>
</feature>
<dbReference type="PANTHER" id="PTHR15071:SF0">
    <property type="entry name" value="MANNOSE 6-PHOSPHATE RECEPTOR-LIKE PROTEIN 1"/>
    <property type="match status" value="1"/>
</dbReference>
<evidence type="ECO:0000313" key="14">
    <source>
        <dbReference type="Proteomes" id="UP000030752"/>
    </source>
</evidence>
<dbReference type="SUPFAM" id="SSF50911">
    <property type="entry name" value="Mannose 6-phosphate receptor domain"/>
    <property type="match status" value="1"/>
</dbReference>
<dbReference type="eggNOG" id="KOG4504">
    <property type="taxonomic scope" value="Eukaryota"/>
</dbReference>
<dbReference type="InParanoid" id="W2RQT8"/>
<dbReference type="Proteomes" id="UP000030752">
    <property type="component" value="Unassembled WGS sequence"/>
</dbReference>
<evidence type="ECO:0000256" key="8">
    <source>
        <dbReference type="ARBA" id="ARBA00023180"/>
    </source>
</evidence>
<dbReference type="HOGENOM" id="CLU_064145_0_0_1"/>
<feature type="domain" description="MRH" evidence="12">
    <location>
        <begin position="28"/>
        <end position="220"/>
    </location>
</feature>
<gene>
    <name evidence="13" type="ORF">HMPREF1541_07707</name>
</gene>
<organism evidence="13 14">
    <name type="scientific">Cyphellophora europaea (strain CBS 101466)</name>
    <name type="common">Phialophora europaea</name>
    <dbReference type="NCBI Taxonomy" id="1220924"/>
    <lineage>
        <taxon>Eukaryota</taxon>
        <taxon>Fungi</taxon>
        <taxon>Dikarya</taxon>
        <taxon>Ascomycota</taxon>
        <taxon>Pezizomycotina</taxon>
        <taxon>Eurotiomycetes</taxon>
        <taxon>Chaetothyriomycetidae</taxon>
        <taxon>Chaetothyriales</taxon>
        <taxon>Cyphellophoraceae</taxon>
        <taxon>Cyphellophora</taxon>
    </lineage>
</organism>
<sequence>MLFTPGLALILCLVHATTAVSDDKPPPKPCTIHSPSTGSFIDLRSLTLSTDGNNIQAATNESYHAKGYDYPYNFTLNFCDSVVERLEDVVGIRESRWTNVSAYYTDRYDNVISIGQQNNELLFRGKKLLLNYTMGSPCPDLDEDGYPIQTHHATPREIVDGGDDDDRKKSKAATRRKTTMMSFTCDTSPLLSTRPAISFLGTPDHCTYIFEVRSRHACGGTTASHESGTLGPGGVFLVISGIALLVYLIGGVVYQRNVMHQRGWRQLPNYALWAGLFGFISDMFIILFSSCIQSMPSVQRLFGGRGRGGYHRVGADDYRNGNGNARGRGRDAEAENRLIDSYDEEWDN</sequence>
<keyword evidence="8" id="KW-0325">Glycoprotein</keyword>
<evidence type="ECO:0000313" key="13">
    <source>
        <dbReference type="EMBL" id="ETN38083.1"/>
    </source>
</evidence>
<evidence type="ECO:0000256" key="7">
    <source>
        <dbReference type="ARBA" id="ARBA00023157"/>
    </source>
</evidence>
<feature type="transmembrane region" description="Helical" evidence="10">
    <location>
        <begin position="267"/>
        <end position="288"/>
    </location>
</feature>
<accession>W2RQT8</accession>
<dbReference type="AlphaFoldDB" id="W2RQT8"/>
<evidence type="ECO:0000256" key="2">
    <source>
        <dbReference type="ARBA" id="ARBA00022448"/>
    </source>
</evidence>
<keyword evidence="4 11" id="KW-0732">Signal</keyword>
<feature type="chain" id="PRO_5004823789" description="MRH domain-containing protein" evidence="11">
    <location>
        <begin position="20"/>
        <end position="348"/>
    </location>
</feature>
<dbReference type="GO" id="GO:0005770">
    <property type="term" value="C:late endosome"/>
    <property type="evidence" value="ECO:0007669"/>
    <property type="project" value="TreeGrafter"/>
</dbReference>
<dbReference type="GO" id="GO:0010008">
    <property type="term" value="C:endosome membrane"/>
    <property type="evidence" value="ECO:0007669"/>
    <property type="project" value="UniProtKB-SubCell"/>
</dbReference>
<evidence type="ECO:0000256" key="9">
    <source>
        <dbReference type="SAM" id="MobiDB-lite"/>
    </source>
</evidence>
<dbReference type="PROSITE" id="PS51914">
    <property type="entry name" value="MRH"/>
    <property type="match status" value="1"/>
</dbReference>
<reference evidence="13 14" key="1">
    <citation type="submission" date="2013-03" db="EMBL/GenBank/DDBJ databases">
        <title>The Genome Sequence of Phialophora europaea CBS 101466.</title>
        <authorList>
            <consortium name="The Broad Institute Genomics Platform"/>
            <person name="Cuomo C."/>
            <person name="de Hoog S."/>
            <person name="Gorbushina A."/>
            <person name="Walker B."/>
            <person name="Young S.K."/>
            <person name="Zeng Q."/>
            <person name="Gargeya S."/>
            <person name="Fitzgerald M."/>
            <person name="Haas B."/>
            <person name="Abouelleil A."/>
            <person name="Allen A.W."/>
            <person name="Alvarado L."/>
            <person name="Arachchi H.M."/>
            <person name="Berlin A.M."/>
            <person name="Chapman S.B."/>
            <person name="Gainer-Dewar J."/>
            <person name="Goldberg J."/>
            <person name="Griggs A."/>
            <person name="Gujja S."/>
            <person name="Hansen M."/>
            <person name="Howarth C."/>
            <person name="Imamovic A."/>
            <person name="Ireland A."/>
            <person name="Larimer J."/>
            <person name="McCowan C."/>
            <person name="Murphy C."/>
            <person name="Pearson M."/>
            <person name="Poon T.W."/>
            <person name="Priest M."/>
            <person name="Roberts A."/>
            <person name="Saif S."/>
            <person name="Shea T."/>
            <person name="Sisk P."/>
            <person name="Sykes S."/>
            <person name="Wortman J."/>
            <person name="Nusbaum C."/>
            <person name="Birren B."/>
        </authorList>
    </citation>
    <scope>NUCLEOTIDE SEQUENCE [LARGE SCALE GENOMIC DNA]</scope>
    <source>
        <strain evidence="13 14">CBS 101466</strain>
    </source>
</reference>
<evidence type="ECO:0000256" key="6">
    <source>
        <dbReference type="ARBA" id="ARBA00023136"/>
    </source>
</evidence>
<dbReference type="GeneID" id="19975046"/>
<dbReference type="Pfam" id="PF02157">
    <property type="entry name" value="Man-6-P_recep"/>
    <property type="match status" value="1"/>
</dbReference>
<dbReference type="InterPro" id="IPR028927">
    <property type="entry name" value="Man-6-P_rcpt"/>
</dbReference>
<comment type="subcellular location">
    <subcellularLocation>
        <location evidence="1">Endomembrane system</location>
    </subcellularLocation>
</comment>
<dbReference type="RefSeq" id="XP_008720252.1">
    <property type="nucleotide sequence ID" value="XM_008722030.1"/>
</dbReference>
<dbReference type="InterPro" id="IPR044865">
    <property type="entry name" value="MRH_dom"/>
</dbReference>
<evidence type="ECO:0000259" key="12">
    <source>
        <dbReference type="PROSITE" id="PS51914"/>
    </source>
</evidence>
<evidence type="ECO:0000256" key="3">
    <source>
        <dbReference type="ARBA" id="ARBA00022692"/>
    </source>
</evidence>
<feature type="signal peptide" evidence="11">
    <location>
        <begin position="1"/>
        <end position="19"/>
    </location>
</feature>
<evidence type="ECO:0000256" key="5">
    <source>
        <dbReference type="ARBA" id="ARBA00022989"/>
    </source>
</evidence>
<keyword evidence="3 10" id="KW-0812">Transmembrane</keyword>
<name>W2RQT8_CYPE1</name>
<dbReference type="PANTHER" id="PTHR15071">
    <property type="entry name" value="MANNOSE-6-PHOSPHATE RECEPTOR FAMILY MEMBER"/>
    <property type="match status" value="1"/>
</dbReference>
<evidence type="ECO:0000256" key="10">
    <source>
        <dbReference type="SAM" id="Phobius"/>
    </source>
</evidence>
<keyword evidence="6 10" id="KW-0472">Membrane</keyword>
<keyword evidence="14" id="KW-1185">Reference proteome</keyword>
<keyword evidence="2" id="KW-0813">Transport</keyword>
<dbReference type="EMBL" id="KB822723">
    <property type="protein sequence ID" value="ETN38083.1"/>
    <property type="molecule type" value="Genomic_DNA"/>
</dbReference>
<dbReference type="Gene3D" id="2.70.130.10">
    <property type="entry name" value="Mannose-6-phosphate receptor binding domain"/>
    <property type="match status" value="1"/>
</dbReference>
<evidence type="ECO:0000256" key="4">
    <source>
        <dbReference type="ARBA" id="ARBA00022729"/>
    </source>
</evidence>
<dbReference type="STRING" id="1220924.W2RQT8"/>
<keyword evidence="7" id="KW-1015">Disulfide bond</keyword>
<feature type="region of interest" description="Disordered" evidence="9">
    <location>
        <begin position="152"/>
        <end position="175"/>
    </location>
</feature>
<dbReference type="OrthoDB" id="4504960at2759"/>
<dbReference type="GO" id="GO:0000139">
    <property type="term" value="C:Golgi membrane"/>
    <property type="evidence" value="ECO:0007669"/>
    <property type="project" value="UniProtKB-SubCell"/>
</dbReference>
<proteinExistence type="predicted"/>
<dbReference type="VEuPathDB" id="FungiDB:HMPREF1541_07707"/>
<evidence type="ECO:0000256" key="1">
    <source>
        <dbReference type="ARBA" id="ARBA00004308"/>
    </source>
</evidence>